<evidence type="ECO:0000313" key="2">
    <source>
        <dbReference type="Proteomes" id="UP000663826"/>
    </source>
</evidence>
<reference evidence="1" key="1">
    <citation type="submission" date="2021-01" db="EMBL/GenBank/DDBJ databases">
        <authorList>
            <person name="Kaushik A."/>
        </authorList>
    </citation>
    <scope>NUCLEOTIDE SEQUENCE</scope>
    <source>
        <strain evidence="1">AG1-1B</strain>
    </source>
</reference>
<organism evidence="1 2">
    <name type="scientific">Rhizoctonia solani</name>
    <dbReference type="NCBI Taxonomy" id="456999"/>
    <lineage>
        <taxon>Eukaryota</taxon>
        <taxon>Fungi</taxon>
        <taxon>Dikarya</taxon>
        <taxon>Basidiomycota</taxon>
        <taxon>Agaricomycotina</taxon>
        <taxon>Agaricomycetes</taxon>
        <taxon>Cantharellales</taxon>
        <taxon>Ceratobasidiaceae</taxon>
        <taxon>Rhizoctonia</taxon>
    </lineage>
</organism>
<proteinExistence type="predicted"/>
<protein>
    <submittedName>
        <fullName evidence="1">Uncharacterized protein</fullName>
    </submittedName>
</protein>
<evidence type="ECO:0000313" key="1">
    <source>
        <dbReference type="EMBL" id="CAE6407811.1"/>
    </source>
</evidence>
<accession>A0A8H2WVF4</accession>
<sequence length="488" mass="56938">MDPYLLAEINKLMPESRLFYKLVVKTHKVQLSTKGKERRPRGSGTIQYCLLQDLESIKDAHSTLLRAGCNNAIRRWKEELQQEVKIRNQFALRLLKFAREVNYDRVLESQSRIEVRKAEIFRRLLELGWKDEEFNIKHDKGWNALVNQPRPLTDRKKKRAANEAAAKKERRKARVKYFSTLLDFLATQIHPFVPMVETLGFNQEEINAEDSDAASQLVAKFLKGCPFPDLQAALTWPWLAEAIEMDVTNEELSDVFCKNIPDMEERARDWRRDIEQQLARAILDERVLSKEFDLDAPSWKDDLTLRRHTMAERVAKAMLKEIKMPDVSYLELAVMGEVFVCERCHLKRAKNWKDMIQHYLDELESWDVSLFVNPRFKTRHPVVMYSAHCLSSITPLIRIAEEQEVNDMALAADQSGSPIVCIPCKNYARMFVATNMEEMECHLDRAHFSSSPPVKGIHYETVDESTNFLQSGGEWKSRWDAYYNEHNN</sequence>
<comment type="caution">
    <text evidence="1">The sequence shown here is derived from an EMBL/GenBank/DDBJ whole genome shotgun (WGS) entry which is preliminary data.</text>
</comment>
<dbReference type="AlphaFoldDB" id="A0A8H2WVF4"/>
<dbReference type="EMBL" id="CAJMWQ010000962">
    <property type="protein sequence ID" value="CAE6407811.1"/>
    <property type="molecule type" value="Genomic_DNA"/>
</dbReference>
<gene>
    <name evidence="1" type="ORF">RDB_LOCUS35852</name>
</gene>
<dbReference type="Proteomes" id="UP000663826">
    <property type="component" value="Unassembled WGS sequence"/>
</dbReference>
<name>A0A8H2WVF4_9AGAM</name>